<evidence type="ECO:0000313" key="3">
    <source>
        <dbReference type="EMBL" id="CAI9294173.1"/>
    </source>
</evidence>
<dbReference type="InterPro" id="IPR057939">
    <property type="entry name" value="TRF2_HOY1_PH"/>
</dbReference>
<gene>
    <name evidence="3" type="ORF">LSALG_LOCUS33164</name>
</gene>
<dbReference type="Proteomes" id="UP001177003">
    <property type="component" value="Chromosome 7"/>
</dbReference>
<protein>
    <recommendedName>
        <fullName evidence="2">TRF2/HOY1 PH-like domain-containing protein</fullName>
    </recommendedName>
</protein>
<dbReference type="PANTHER" id="PTHR33494">
    <property type="entry name" value="OS02G0793800 PROTEIN"/>
    <property type="match status" value="1"/>
</dbReference>
<reference evidence="3" key="1">
    <citation type="submission" date="2023-04" db="EMBL/GenBank/DDBJ databases">
        <authorList>
            <person name="Vijverberg K."/>
            <person name="Xiong W."/>
            <person name="Schranz E."/>
        </authorList>
    </citation>
    <scope>NUCLEOTIDE SEQUENCE</scope>
</reference>
<dbReference type="AlphaFoldDB" id="A0AA35ZKA3"/>
<accession>A0AA35ZKA3</accession>
<dbReference type="Pfam" id="PF24818">
    <property type="entry name" value="PH_TRF2_HOY1"/>
    <property type="match status" value="1"/>
</dbReference>
<name>A0AA35ZKA3_LACSI</name>
<keyword evidence="4" id="KW-1185">Reference proteome</keyword>
<evidence type="ECO:0000259" key="2">
    <source>
        <dbReference type="Pfam" id="PF24818"/>
    </source>
</evidence>
<sequence length="554" mass="63337">MASCSKTRNAYQFCNDNEQDKDEDEYRSRHNSGFLQNYPSHHSHHPPAHVQTSNNGVLLAESTNDHQFLTNNTTHNQVQEGSQVPLTLIISESLIKQLELALTQETQQNNHQELLSQPQPSRTLKASNAPAILLKIGTWKWESKNPGDLVVKFYYKKRKLVWEFLFGSMKKKIEISWTHVSAINSYVDEDKNGRLEIELENPPEYHQECKFQRLKHTRWEKTDDFTQGQAQFTRRHTVLFSPGVLDKHFEKLLQYDNRLLNISRQPFPIHNSIFFNPNMEFSYNESVYRYPPIPLSNYNHQETVVPSVDHLMQPTSSSYVGHSSSNLPMPGLMFVNPGDIPREVSYVNQETNGIGEQSSNNQIQETPFPPIREQDDFEPYEALESIISDQQLQLDHVNNPNPTQLTTDLNCLNIDSNSKPFEQNHQTNLNPYGNRESNGNVNHVGELHINPEDAFALDDYLTDDLSTGDNVNNQTALDYDFFSFGERQLNDMFGIQEPFSQLSSQLNINNGGYGELPLQGSQLNDNNGGYGELLLQASNSMGCSLLENDIEDKI</sequence>
<proteinExistence type="predicted"/>
<organism evidence="3 4">
    <name type="scientific">Lactuca saligna</name>
    <name type="common">Willowleaf lettuce</name>
    <dbReference type="NCBI Taxonomy" id="75948"/>
    <lineage>
        <taxon>Eukaryota</taxon>
        <taxon>Viridiplantae</taxon>
        <taxon>Streptophyta</taxon>
        <taxon>Embryophyta</taxon>
        <taxon>Tracheophyta</taxon>
        <taxon>Spermatophyta</taxon>
        <taxon>Magnoliopsida</taxon>
        <taxon>eudicotyledons</taxon>
        <taxon>Gunneridae</taxon>
        <taxon>Pentapetalae</taxon>
        <taxon>asterids</taxon>
        <taxon>campanulids</taxon>
        <taxon>Asterales</taxon>
        <taxon>Asteraceae</taxon>
        <taxon>Cichorioideae</taxon>
        <taxon>Cichorieae</taxon>
        <taxon>Lactucinae</taxon>
        <taxon>Lactuca</taxon>
    </lineage>
</organism>
<dbReference type="PANTHER" id="PTHR33494:SF5">
    <property type="entry name" value="F10A16.6 PROTEIN"/>
    <property type="match status" value="1"/>
</dbReference>
<evidence type="ECO:0000313" key="4">
    <source>
        <dbReference type="Proteomes" id="UP001177003"/>
    </source>
</evidence>
<evidence type="ECO:0000256" key="1">
    <source>
        <dbReference type="SAM" id="MobiDB-lite"/>
    </source>
</evidence>
<dbReference type="EMBL" id="OX465083">
    <property type="protein sequence ID" value="CAI9294173.1"/>
    <property type="molecule type" value="Genomic_DNA"/>
</dbReference>
<feature type="domain" description="TRF2/HOY1 PH-like" evidence="2">
    <location>
        <begin position="128"/>
        <end position="246"/>
    </location>
</feature>
<feature type="region of interest" description="Disordered" evidence="1">
    <location>
        <begin position="15"/>
        <end position="52"/>
    </location>
</feature>